<comment type="caution">
    <text evidence="1">The sequence shown here is derived from an EMBL/GenBank/DDBJ whole genome shotgun (WGS) entry which is preliminary data.</text>
</comment>
<keyword evidence="2" id="KW-1185">Reference proteome</keyword>
<evidence type="ECO:0000313" key="1">
    <source>
        <dbReference type="EMBL" id="KAI3672891.1"/>
    </source>
</evidence>
<evidence type="ECO:0000313" key="2">
    <source>
        <dbReference type="Proteomes" id="UP001055879"/>
    </source>
</evidence>
<dbReference type="Proteomes" id="UP001055879">
    <property type="component" value="Linkage Group LG15"/>
</dbReference>
<accession>A0ACB8XR34</accession>
<protein>
    <submittedName>
        <fullName evidence="1">Uncharacterized protein</fullName>
    </submittedName>
</protein>
<sequence>MTSGELVIARVVGWSEVPSKLGRVLTYAGMGIWVRTVGKKLLGHSGTGLEASRDRMAITRRNNNVEPNTGTGLTTEQIREMIATEVTHAIGEAIPEIITAIRNEVVVLMEEHIAAIPPSAGGQPRAREFQYRDLSACSPPEFKGDSKPIVSMRWISDMECAFLTSGCPENLKVRFAVNLLRDGAKDWCATALTLAERTTLTWEEFVIRFRAEYVPPVEMERIAKEFLELTQTTETVKEMNRRFTEMALFCLQYAASEDMKMTRYKDMLRTEIREFVSTAQYATLVAMMEAARRQELELETQAKKRKAAQAVAPISVVPKKVRFSDSRTGQRSGGFKPMNSSGGRDNKCFKCGQVGHYGRDCRVPLMVCFNCKQTGHVKANCLYPRATDGGGAPRAPTAVPLRITDGRVGQAGTEAARGRVHQLKVDEAQATPKVVTGTFLINSVPAVVMFDSGATHSFVSHTFSKCLGCRVGRLGCPLVVEVADDRTLTVIDVYRGCTLEISGVRFPIDLIPIAMRELCVIVGMDWMEVFDAEIVCRRKQVRVRTPSGGELLVQGDSPRRTSAICSAARARRYLQHSGQGYLAYVIDTRGDGEKKTVEDVPVVREFADVFPDDLPGIPPERQVEFRIDLVPGAAPVAKAPYRLPPPEMKELYTQLQELLKRSSSSRVVHRGGPRFYL</sequence>
<dbReference type="EMBL" id="CM042061">
    <property type="protein sequence ID" value="KAI3672891.1"/>
    <property type="molecule type" value="Genomic_DNA"/>
</dbReference>
<proteinExistence type="predicted"/>
<gene>
    <name evidence="1" type="ORF">L6452_38991</name>
</gene>
<reference evidence="2" key="1">
    <citation type="journal article" date="2022" name="Mol. Ecol. Resour.">
        <title>The genomes of chicory, endive, great burdock and yacon provide insights into Asteraceae palaeo-polyploidization history and plant inulin production.</title>
        <authorList>
            <person name="Fan W."/>
            <person name="Wang S."/>
            <person name="Wang H."/>
            <person name="Wang A."/>
            <person name="Jiang F."/>
            <person name="Liu H."/>
            <person name="Zhao H."/>
            <person name="Xu D."/>
            <person name="Zhang Y."/>
        </authorList>
    </citation>
    <scope>NUCLEOTIDE SEQUENCE [LARGE SCALE GENOMIC DNA]</scope>
    <source>
        <strain evidence="2">cv. Niubang</strain>
    </source>
</reference>
<reference evidence="1 2" key="2">
    <citation type="journal article" date="2022" name="Mol. Ecol. Resour.">
        <title>The genomes of chicory, endive, great burdock and yacon provide insights into Asteraceae paleo-polyploidization history and plant inulin production.</title>
        <authorList>
            <person name="Fan W."/>
            <person name="Wang S."/>
            <person name="Wang H."/>
            <person name="Wang A."/>
            <person name="Jiang F."/>
            <person name="Liu H."/>
            <person name="Zhao H."/>
            <person name="Xu D."/>
            <person name="Zhang Y."/>
        </authorList>
    </citation>
    <scope>NUCLEOTIDE SEQUENCE [LARGE SCALE GENOMIC DNA]</scope>
    <source>
        <strain evidence="2">cv. Niubang</strain>
    </source>
</reference>
<organism evidence="1 2">
    <name type="scientific">Arctium lappa</name>
    <name type="common">Greater burdock</name>
    <name type="synonym">Lappa major</name>
    <dbReference type="NCBI Taxonomy" id="4217"/>
    <lineage>
        <taxon>Eukaryota</taxon>
        <taxon>Viridiplantae</taxon>
        <taxon>Streptophyta</taxon>
        <taxon>Embryophyta</taxon>
        <taxon>Tracheophyta</taxon>
        <taxon>Spermatophyta</taxon>
        <taxon>Magnoliopsida</taxon>
        <taxon>eudicotyledons</taxon>
        <taxon>Gunneridae</taxon>
        <taxon>Pentapetalae</taxon>
        <taxon>asterids</taxon>
        <taxon>campanulids</taxon>
        <taxon>Asterales</taxon>
        <taxon>Asteraceae</taxon>
        <taxon>Carduoideae</taxon>
        <taxon>Cardueae</taxon>
        <taxon>Arctiinae</taxon>
        <taxon>Arctium</taxon>
    </lineage>
</organism>
<name>A0ACB8XR34_ARCLA</name>